<gene>
    <name evidence="5" type="ORF">RirG_209650</name>
</gene>
<comment type="subcellular location">
    <subcellularLocation>
        <location evidence="1">Host cell</location>
    </subcellularLocation>
    <subcellularLocation>
        <location evidence="2">Secreted</location>
    </subcellularLocation>
</comment>
<dbReference type="GO" id="GO:0005576">
    <property type="term" value="C:extracellular region"/>
    <property type="evidence" value="ECO:0007669"/>
    <property type="project" value="UniProtKB-SubCell"/>
</dbReference>
<sequence length="414" mass="48610">MNTIKLCCLVLGDSPDERTFEVDIRINESISKLKDKIKDKKQNTFRNIDADQLDLLKVEISTIEKNEKLSMLRGSEIDVTKLEGESLNSSRTIVKYFPDQPLYEYIHIIVKHQSVSFARSLYSYRAEPGQAVREFWKDLKNIKINDENNFIQLSKDVYFLGDITQGSILFIRKCYNILGRAILNDNNYGRWRIIGDPGVGKTFFCFYLLHLIAQRNEMAIYHKANKPPILFCKEDASIISMNELRSFSGKVWYITDDLEDDEENISFRKIMLCSTSFRYNDKSLIFDMCRELKKRYIPVWSWTEIKSCKDKIFSDLEERTLWELYGSQCGGIPRSILERRNFQQILDEIDENFFDRPKFARKLLYIHSEEPYKKPNLSFPTEIIGSKATEKLMKCCKVKLINFLNGSYKPDGFQ</sequence>
<evidence type="ECO:0000256" key="2">
    <source>
        <dbReference type="ARBA" id="ARBA00004613"/>
    </source>
</evidence>
<dbReference type="InterPro" id="IPR027417">
    <property type="entry name" value="P-loop_NTPase"/>
</dbReference>
<dbReference type="PANTHER" id="PTHR33129">
    <property type="entry name" value="PROTEIN KINASE DOMAIN-CONTAINING PROTEIN-RELATED"/>
    <property type="match status" value="1"/>
</dbReference>
<feature type="domain" description="Crinkler effector protein N-terminal" evidence="4">
    <location>
        <begin position="4"/>
        <end position="111"/>
    </location>
</feature>
<evidence type="ECO:0000256" key="1">
    <source>
        <dbReference type="ARBA" id="ARBA00004340"/>
    </source>
</evidence>
<dbReference type="EMBL" id="JEMT01027433">
    <property type="protein sequence ID" value="EXX57154.1"/>
    <property type="molecule type" value="Genomic_DNA"/>
</dbReference>
<evidence type="ECO:0000256" key="3">
    <source>
        <dbReference type="ARBA" id="ARBA00022525"/>
    </source>
</evidence>
<dbReference type="HOGENOM" id="CLU_020819_2_0_1"/>
<dbReference type="Proteomes" id="UP000022910">
    <property type="component" value="Unassembled WGS sequence"/>
</dbReference>
<reference evidence="5 6" key="1">
    <citation type="submission" date="2014-02" db="EMBL/GenBank/DDBJ databases">
        <title>Single nucleus genome sequencing reveals high similarity among nuclei of an endomycorrhizal fungus.</title>
        <authorList>
            <person name="Lin K."/>
            <person name="Geurts R."/>
            <person name="Zhang Z."/>
            <person name="Limpens E."/>
            <person name="Saunders D.G."/>
            <person name="Mu D."/>
            <person name="Pang E."/>
            <person name="Cao H."/>
            <person name="Cha H."/>
            <person name="Lin T."/>
            <person name="Zhou Q."/>
            <person name="Shang Y."/>
            <person name="Li Y."/>
            <person name="Ivanov S."/>
            <person name="Sharma T."/>
            <person name="Velzen R.V."/>
            <person name="Ruijter N.D."/>
            <person name="Aanen D.K."/>
            <person name="Win J."/>
            <person name="Kamoun S."/>
            <person name="Bisseling T."/>
            <person name="Huang S."/>
        </authorList>
    </citation>
    <scope>NUCLEOTIDE SEQUENCE [LARGE SCALE GENOMIC DNA]</scope>
    <source>
        <strain evidence="6">DAOM197198w</strain>
    </source>
</reference>
<evidence type="ECO:0000313" key="5">
    <source>
        <dbReference type="EMBL" id="EXX57154.1"/>
    </source>
</evidence>
<protein>
    <recommendedName>
        <fullName evidence="4">Crinkler effector protein N-terminal domain-containing protein</fullName>
    </recommendedName>
</protein>
<name>A0A015JQ72_RHIIW</name>
<dbReference type="SUPFAM" id="SSF52540">
    <property type="entry name" value="P-loop containing nucleoside triphosphate hydrolases"/>
    <property type="match status" value="1"/>
</dbReference>
<organism evidence="5 6">
    <name type="scientific">Rhizophagus irregularis (strain DAOM 197198w)</name>
    <name type="common">Glomus intraradices</name>
    <dbReference type="NCBI Taxonomy" id="1432141"/>
    <lineage>
        <taxon>Eukaryota</taxon>
        <taxon>Fungi</taxon>
        <taxon>Fungi incertae sedis</taxon>
        <taxon>Mucoromycota</taxon>
        <taxon>Glomeromycotina</taxon>
        <taxon>Glomeromycetes</taxon>
        <taxon>Glomerales</taxon>
        <taxon>Glomeraceae</taxon>
        <taxon>Rhizophagus</taxon>
    </lineage>
</organism>
<dbReference type="OrthoDB" id="3017146at2759"/>
<keyword evidence="3" id="KW-0964">Secreted</keyword>
<dbReference type="InterPro" id="IPR052980">
    <property type="entry name" value="Crinkler_effector"/>
</dbReference>
<keyword evidence="6" id="KW-1185">Reference proteome</keyword>
<accession>A0A015JQ72</accession>
<dbReference type="InterPro" id="IPR045379">
    <property type="entry name" value="Crinkler_N"/>
</dbReference>
<evidence type="ECO:0000313" key="6">
    <source>
        <dbReference type="Proteomes" id="UP000022910"/>
    </source>
</evidence>
<dbReference type="STRING" id="1432141.A0A015JQ72"/>
<dbReference type="Pfam" id="PF20147">
    <property type="entry name" value="Crinkler"/>
    <property type="match status" value="1"/>
</dbReference>
<dbReference type="GO" id="GO:0043657">
    <property type="term" value="C:host cell"/>
    <property type="evidence" value="ECO:0007669"/>
    <property type="project" value="UniProtKB-SubCell"/>
</dbReference>
<dbReference type="OMA" id="HAAIANH"/>
<comment type="caution">
    <text evidence="5">The sequence shown here is derived from an EMBL/GenBank/DDBJ whole genome shotgun (WGS) entry which is preliminary data.</text>
</comment>
<evidence type="ECO:0000259" key="4">
    <source>
        <dbReference type="Pfam" id="PF20147"/>
    </source>
</evidence>
<dbReference type="PANTHER" id="PTHR33129:SF1">
    <property type="entry name" value="ATP-BINDING PROTEIN"/>
    <property type="match status" value="1"/>
</dbReference>
<dbReference type="AlphaFoldDB" id="A0A015JQ72"/>
<proteinExistence type="predicted"/>